<evidence type="ECO:0000313" key="3">
    <source>
        <dbReference type="EMBL" id="OTP80789.1"/>
    </source>
</evidence>
<dbReference type="AlphaFoldDB" id="A0A242NAQ3"/>
<dbReference type="GO" id="GO:0003747">
    <property type="term" value="F:translation release factor activity"/>
    <property type="evidence" value="ECO:0007669"/>
    <property type="project" value="InterPro"/>
</dbReference>
<dbReference type="Gene3D" id="3.30.160.20">
    <property type="match status" value="1"/>
</dbReference>
<proteinExistence type="inferred from homology"/>
<dbReference type="Proteomes" id="UP000194546">
    <property type="component" value="Unassembled WGS sequence"/>
</dbReference>
<organism evidence="3 4">
    <name type="scientific">Caballeronia sordidicola</name>
    <name type="common">Burkholderia sordidicola</name>
    <dbReference type="NCBI Taxonomy" id="196367"/>
    <lineage>
        <taxon>Bacteria</taxon>
        <taxon>Pseudomonadati</taxon>
        <taxon>Pseudomonadota</taxon>
        <taxon>Betaproteobacteria</taxon>
        <taxon>Burkholderiales</taxon>
        <taxon>Burkholderiaceae</taxon>
        <taxon>Caballeronia</taxon>
    </lineage>
</organism>
<dbReference type="PROSITE" id="PS00745">
    <property type="entry name" value="RF_PROK_I"/>
    <property type="match status" value="1"/>
</dbReference>
<dbReference type="GO" id="GO:0072344">
    <property type="term" value="P:rescue of stalled ribosome"/>
    <property type="evidence" value="ECO:0007669"/>
    <property type="project" value="TreeGrafter"/>
</dbReference>
<dbReference type="EMBL" id="NBTY01000003">
    <property type="protein sequence ID" value="OTP80789.1"/>
    <property type="molecule type" value="Genomic_DNA"/>
</dbReference>
<gene>
    <name evidence="3" type="ORF">PAMC26510_00900</name>
</gene>
<accession>A0A242NAQ3</accession>
<evidence type="ECO:0000256" key="1">
    <source>
        <dbReference type="ARBA" id="ARBA00010835"/>
    </source>
</evidence>
<dbReference type="InterPro" id="IPR045853">
    <property type="entry name" value="Pep_chain_release_fac_I_sf"/>
</dbReference>
<dbReference type="Pfam" id="PF00472">
    <property type="entry name" value="RF-1"/>
    <property type="match status" value="1"/>
</dbReference>
<evidence type="ECO:0000259" key="2">
    <source>
        <dbReference type="PROSITE" id="PS00745"/>
    </source>
</evidence>
<evidence type="ECO:0000313" key="4">
    <source>
        <dbReference type="Proteomes" id="UP000194546"/>
    </source>
</evidence>
<feature type="domain" description="Prokaryotic-type class I peptide chain release factors" evidence="2">
    <location>
        <begin position="20"/>
        <end position="36"/>
    </location>
</feature>
<dbReference type="GO" id="GO:0043022">
    <property type="term" value="F:ribosome binding"/>
    <property type="evidence" value="ECO:0007669"/>
    <property type="project" value="TreeGrafter"/>
</dbReference>
<dbReference type="NCBIfam" id="NF006718">
    <property type="entry name" value="PRK09256.1"/>
    <property type="match status" value="1"/>
</dbReference>
<comment type="similarity">
    <text evidence="1">Belongs to the prokaryotic/mitochondrial release factor family.</text>
</comment>
<comment type="caution">
    <text evidence="3">The sequence shown here is derived from an EMBL/GenBank/DDBJ whole genome shotgun (WGS) entry which is preliminary data.</text>
</comment>
<name>A0A242NAQ3_CABSO</name>
<dbReference type="PANTHER" id="PTHR47814">
    <property type="entry name" value="PEPTIDYL-TRNA HYDROLASE ARFB"/>
    <property type="match status" value="1"/>
</dbReference>
<dbReference type="SUPFAM" id="SSF75620">
    <property type="entry name" value="Release factor"/>
    <property type="match status" value="1"/>
</dbReference>
<dbReference type="InterPro" id="IPR000352">
    <property type="entry name" value="Pep_chain_release_fac_I"/>
</dbReference>
<reference evidence="3 4" key="1">
    <citation type="submission" date="2017-03" db="EMBL/GenBank/DDBJ databases">
        <title>Genome analysis of strain PAMC 26510.</title>
        <authorList>
            <person name="Oh H.-M."/>
            <person name="Yang J.-A."/>
        </authorList>
    </citation>
    <scope>NUCLEOTIDE SEQUENCE [LARGE SCALE GENOMIC DNA]</scope>
    <source>
        <strain evidence="3 4">PAMC 26510</strain>
    </source>
</reference>
<dbReference type="GO" id="GO:0004045">
    <property type="term" value="F:peptidyl-tRNA hydrolase activity"/>
    <property type="evidence" value="ECO:0007669"/>
    <property type="project" value="TreeGrafter"/>
</dbReference>
<sequence length="137" mass="15388">MNYMIDYAIQPNEVELIAVRAQGAGGQNVNKVSSAIHLRFDIRASSLPESIKMRLLALRDSRITRDGVIIIKSQEHRTQDMNRAAALVRLDEMVQRVSIVRRTRVATKPTRASQVRRVEGKVRRGAVKATRGRVVGD</sequence>
<dbReference type="PANTHER" id="PTHR47814:SF1">
    <property type="entry name" value="PEPTIDYL-TRNA HYDROLASE ARFB"/>
    <property type="match status" value="1"/>
</dbReference>
<protein>
    <recommendedName>
        <fullName evidence="2">Prokaryotic-type class I peptide chain release factors domain-containing protein</fullName>
    </recommendedName>
</protein>